<keyword evidence="1" id="KW-0175">Coiled coil</keyword>
<evidence type="ECO:0000313" key="3">
    <source>
        <dbReference type="Proteomes" id="UP000828390"/>
    </source>
</evidence>
<accession>A0A9D4HZK5</accession>
<dbReference type="AlphaFoldDB" id="A0A9D4HZK5"/>
<gene>
    <name evidence="2" type="ORF">DPMN_045277</name>
</gene>
<sequence>MEPMLENEQQPIHGEVKISFESEIRKHVTEVQQQIGVLEDKFRNDNREMKTSVETITAKNDEIANGLDNLEKQIRQQQQEELHKVEKMEQTISQNMKELHQNKEMLDRKMSENEERWNSVMRTSDTENATIQLKEQMRLLEKLKQENLFQKDKFKDCMKEMQKAKDTEVATLRIQLQEAEHRGRIHILRQEIEAAKKQIVISEGILTKTIDEMTTEISQLETKRSELQASLRNVDAANLREKRALENRIEFLGAEVVKRNTCISILETRLSKTKITMRSLDQLSESDYETYRGLVQRWQEDDGRLHVESDEIKQRFFRGDGQSIVETLTWVQNTISGLPGDCIHANDFQRISDIIRKALRGDYTEIRTDFAFTQRNCVVQ</sequence>
<comment type="caution">
    <text evidence="2">The sequence shown here is derived from an EMBL/GenBank/DDBJ whole genome shotgun (WGS) entry which is preliminary data.</text>
</comment>
<keyword evidence="3" id="KW-1185">Reference proteome</keyword>
<feature type="coiled-coil region" evidence="1">
    <location>
        <begin position="178"/>
        <end position="237"/>
    </location>
</feature>
<reference evidence="2" key="1">
    <citation type="journal article" date="2019" name="bioRxiv">
        <title>The Genome of the Zebra Mussel, Dreissena polymorpha: A Resource for Invasive Species Research.</title>
        <authorList>
            <person name="McCartney M.A."/>
            <person name="Auch B."/>
            <person name="Kono T."/>
            <person name="Mallez S."/>
            <person name="Zhang Y."/>
            <person name="Obille A."/>
            <person name="Becker A."/>
            <person name="Abrahante J.E."/>
            <person name="Garbe J."/>
            <person name="Badalamenti J.P."/>
            <person name="Herman A."/>
            <person name="Mangelson H."/>
            <person name="Liachko I."/>
            <person name="Sullivan S."/>
            <person name="Sone E.D."/>
            <person name="Koren S."/>
            <person name="Silverstein K.A.T."/>
            <person name="Beckman K.B."/>
            <person name="Gohl D.M."/>
        </authorList>
    </citation>
    <scope>NUCLEOTIDE SEQUENCE</scope>
    <source>
        <strain evidence="2">Duluth1</strain>
        <tissue evidence="2">Whole animal</tissue>
    </source>
</reference>
<protein>
    <submittedName>
        <fullName evidence="2">Uncharacterized protein</fullName>
    </submittedName>
</protein>
<proteinExistence type="predicted"/>
<dbReference type="Proteomes" id="UP000828390">
    <property type="component" value="Unassembled WGS sequence"/>
</dbReference>
<feature type="coiled-coil region" evidence="1">
    <location>
        <begin position="53"/>
        <end position="153"/>
    </location>
</feature>
<dbReference type="EMBL" id="JAIWYP010000011">
    <property type="protein sequence ID" value="KAH3738638.1"/>
    <property type="molecule type" value="Genomic_DNA"/>
</dbReference>
<name>A0A9D4HZK5_DREPO</name>
<evidence type="ECO:0000256" key="1">
    <source>
        <dbReference type="SAM" id="Coils"/>
    </source>
</evidence>
<organism evidence="2 3">
    <name type="scientific">Dreissena polymorpha</name>
    <name type="common">Zebra mussel</name>
    <name type="synonym">Mytilus polymorpha</name>
    <dbReference type="NCBI Taxonomy" id="45954"/>
    <lineage>
        <taxon>Eukaryota</taxon>
        <taxon>Metazoa</taxon>
        <taxon>Spiralia</taxon>
        <taxon>Lophotrochozoa</taxon>
        <taxon>Mollusca</taxon>
        <taxon>Bivalvia</taxon>
        <taxon>Autobranchia</taxon>
        <taxon>Heteroconchia</taxon>
        <taxon>Euheterodonta</taxon>
        <taxon>Imparidentia</taxon>
        <taxon>Neoheterodontei</taxon>
        <taxon>Myida</taxon>
        <taxon>Dreissenoidea</taxon>
        <taxon>Dreissenidae</taxon>
        <taxon>Dreissena</taxon>
    </lineage>
</organism>
<evidence type="ECO:0000313" key="2">
    <source>
        <dbReference type="EMBL" id="KAH3738638.1"/>
    </source>
</evidence>
<reference evidence="2" key="2">
    <citation type="submission" date="2020-11" db="EMBL/GenBank/DDBJ databases">
        <authorList>
            <person name="McCartney M.A."/>
            <person name="Auch B."/>
            <person name="Kono T."/>
            <person name="Mallez S."/>
            <person name="Becker A."/>
            <person name="Gohl D.M."/>
            <person name="Silverstein K.A.T."/>
            <person name="Koren S."/>
            <person name="Bechman K.B."/>
            <person name="Herman A."/>
            <person name="Abrahante J.E."/>
            <person name="Garbe J."/>
        </authorList>
    </citation>
    <scope>NUCLEOTIDE SEQUENCE</scope>
    <source>
        <strain evidence="2">Duluth1</strain>
        <tissue evidence="2">Whole animal</tissue>
    </source>
</reference>